<evidence type="ECO:0000313" key="2">
    <source>
        <dbReference type="Proteomes" id="UP000284451"/>
    </source>
</evidence>
<reference evidence="1 2" key="2">
    <citation type="submission" date="2019-01" db="EMBL/GenBank/DDBJ databases">
        <authorList>
            <person name="Li Y."/>
        </authorList>
    </citation>
    <scope>NUCLEOTIDE SEQUENCE [LARGE SCALE GENOMIC DNA]</scope>
    <source>
        <strain evidence="1 2">07D10-4-3</strain>
    </source>
</reference>
<dbReference type="AlphaFoldDB" id="A0A443JWQ5"/>
<organism evidence="1 2">
    <name type="scientific">Paenirhodobacter populi</name>
    <dbReference type="NCBI Taxonomy" id="2306993"/>
    <lineage>
        <taxon>Bacteria</taxon>
        <taxon>Pseudomonadati</taxon>
        <taxon>Pseudomonadota</taxon>
        <taxon>Alphaproteobacteria</taxon>
        <taxon>Rhodobacterales</taxon>
        <taxon>Rhodobacter group</taxon>
        <taxon>Paenirhodobacter</taxon>
    </lineage>
</organism>
<evidence type="ECO:0000313" key="1">
    <source>
        <dbReference type="EMBL" id="RWR24947.1"/>
    </source>
</evidence>
<dbReference type="EMBL" id="SAUY01000089">
    <property type="protein sequence ID" value="RWR24947.1"/>
    <property type="molecule type" value="Genomic_DNA"/>
</dbReference>
<sequence length="79" mass="8682">MMPYDRKKSFDGKIIALPGAGGIAPGELCRRLNVTKQAMRGWRLRDEFPVAVGSGNKFSLDANTVADWLSVRGAVVVRY</sequence>
<accession>A0A443JWQ5</accession>
<protein>
    <recommendedName>
        <fullName evidence="3">DNA-binding protein</fullName>
    </recommendedName>
</protein>
<name>A0A443JWQ5_9RHOB</name>
<reference evidence="1 2" key="1">
    <citation type="submission" date="2019-01" db="EMBL/GenBank/DDBJ databases">
        <title>Sinorhodobacter populi sp. nov. isolated from the symptomatic bark tissue of Populus euramericana canker.</title>
        <authorList>
            <person name="Xu G."/>
        </authorList>
    </citation>
    <scope>NUCLEOTIDE SEQUENCE [LARGE SCALE GENOMIC DNA]</scope>
    <source>
        <strain evidence="1 2">07D10-4-3</strain>
    </source>
</reference>
<dbReference type="RefSeq" id="WP_128234230.1">
    <property type="nucleotide sequence ID" value="NZ_SAUY01000089.1"/>
</dbReference>
<gene>
    <name evidence="1" type="ORF">D2T29_22460</name>
</gene>
<comment type="caution">
    <text evidence="1">The sequence shown here is derived from an EMBL/GenBank/DDBJ whole genome shotgun (WGS) entry which is preliminary data.</text>
</comment>
<dbReference type="Proteomes" id="UP000284451">
    <property type="component" value="Unassembled WGS sequence"/>
</dbReference>
<evidence type="ECO:0008006" key="3">
    <source>
        <dbReference type="Google" id="ProtNLM"/>
    </source>
</evidence>
<proteinExistence type="predicted"/>